<dbReference type="VEuPathDB" id="FungiDB:PGTG_00740"/>
<dbReference type="Proteomes" id="UP000008783">
    <property type="component" value="Unassembled WGS sequence"/>
</dbReference>
<evidence type="ECO:0000313" key="1">
    <source>
        <dbReference type="EMBL" id="EFP74784.2"/>
    </source>
</evidence>
<reference evidence="2" key="2">
    <citation type="journal article" date="2011" name="Proc. Natl. Acad. Sci. U.S.A.">
        <title>Obligate biotrophy features unraveled by the genomic analysis of rust fungi.</title>
        <authorList>
            <person name="Duplessis S."/>
            <person name="Cuomo C.A."/>
            <person name="Lin Y.-C."/>
            <person name="Aerts A."/>
            <person name="Tisserant E."/>
            <person name="Veneault-Fourrey C."/>
            <person name="Joly D.L."/>
            <person name="Hacquard S."/>
            <person name="Amselem J."/>
            <person name="Cantarel B.L."/>
            <person name="Chiu R."/>
            <person name="Coutinho P.M."/>
            <person name="Feau N."/>
            <person name="Field M."/>
            <person name="Frey P."/>
            <person name="Gelhaye E."/>
            <person name="Goldberg J."/>
            <person name="Grabherr M.G."/>
            <person name="Kodira C.D."/>
            <person name="Kohler A."/>
            <person name="Kuees U."/>
            <person name="Lindquist E.A."/>
            <person name="Lucas S.M."/>
            <person name="Mago R."/>
            <person name="Mauceli E."/>
            <person name="Morin E."/>
            <person name="Murat C."/>
            <person name="Pangilinan J.L."/>
            <person name="Park R."/>
            <person name="Pearson M."/>
            <person name="Quesneville H."/>
            <person name="Rouhier N."/>
            <person name="Sakthikumar S."/>
            <person name="Salamov A.A."/>
            <person name="Schmutz J."/>
            <person name="Selles B."/>
            <person name="Shapiro H."/>
            <person name="Tanguay P."/>
            <person name="Tuskan G.A."/>
            <person name="Henrissat B."/>
            <person name="Van de Peer Y."/>
            <person name="Rouze P."/>
            <person name="Ellis J.G."/>
            <person name="Dodds P.N."/>
            <person name="Schein J.E."/>
            <person name="Zhong S."/>
            <person name="Hamelin R.C."/>
            <person name="Grigoriev I.V."/>
            <person name="Szabo L.J."/>
            <person name="Martin F."/>
        </authorList>
    </citation>
    <scope>NUCLEOTIDE SEQUENCE [LARGE SCALE GENOMIC DNA]</scope>
    <source>
        <strain evidence="2">CRL 75-36-700-3 / race SCCL</strain>
    </source>
</reference>
<dbReference type="InParanoid" id="E3JRR7"/>
<evidence type="ECO:0000313" key="2">
    <source>
        <dbReference type="Proteomes" id="UP000008783"/>
    </source>
</evidence>
<accession>E3JRR7</accession>
<sequence>MAGWFGQKLRGMALISIGTVMDMLKAKPVHSCLTAPVPPLGNRLAEVGLFPTPLFYAGGGTLRGELMIMYIAFGRARTAGRHPHFKYPPGNPSNWF</sequence>
<dbReference type="HOGENOM" id="CLU_183933_0_0_1"/>
<proteinExistence type="predicted"/>
<gene>
    <name evidence="1" type="ORF">PGTG_00740</name>
</gene>
<reference key="1">
    <citation type="submission" date="2007-01" db="EMBL/GenBank/DDBJ databases">
        <title>The Genome Sequence of Puccinia graminis f. sp. tritici Strain CRL 75-36-700-3.</title>
        <authorList>
            <consortium name="The Broad Institute Genome Sequencing Platform"/>
            <person name="Birren B."/>
            <person name="Lander E."/>
            <person name="Galagan J."/>
            <person name="Nusbaum C."/>
            <person name="Devon K."/>
            <person name="Cuomo C."/>
            <person name="Jaffe D."/>
            <person name="Butler J."/>
            <person name="Alvarez P."/>
            <person name="Gnerre S."/>
            <person name="Grabherr M."/>
            <person name="Mauceli E."/>
            <person name="Brockman W."/>
            <person name="Young S."/>
            <person name="LaButti K."/>
            <person name="Sykes S."/>
            <person name="DeCaprio D."/>
            <person name="Crawford M."/>
            <person name="Koehrsen M."/>
            <person name="Engels R."/>
            <person name="Montgomery P."/>
            <person name="Pearson M."/>
            <person name="Howarth C."/>
            <person name="Larson L."/>
            <person name="White J."/>
            <person name="Zeng Q."/>
            <person name="Kodira C."/>
            <person name="Yandava C."/>
            <person name="Alvarado L."/>
            <person name="O'Leary S."/>
            <person name="Szabo L."/>
            <person name="Dean R."/>
            <person name="Schein J."/>
        </authorList>
    </citation>
    <scope>NUCLEOTIDE SEQUENCE</scope>
    <source>
        <strain>CRL 75-36-700-3</strain>
    </source>
</reference>
<keyword evidence="2" id="KW-1185">Reference proteome</keyword>
<dbReference type="RefSeq" id="XP_003307790.2">
    <property type="nucleotide sequence ID" value="XM_003307742.2"/>
</dbReference>
<dbReference type="AlphaFoldDB" id="E3JRR7"/>
<dbReference type="KEGG" id="pgr:PGTG_00740"/>
<dbReference type="EMBL" id="DS178262">
    <property type="protein sequence ID" value="EFP74784.2"/>
    <property type="molecule type" value="Genomic_DNA"/>
</dbReference>
<dbReference type="GeneID" id="10546643"/>
<organism evidence="1 2">
    <name type="scientific">Puccinia graminis f. sp. tritici (strain CRL 75-36-700-3 / race SCCL)</name>
    <name type="common">Black stem rust fungus</name>
    <dbReference type="NCBI Taxonomy" id="418459"/>
    <lineage>
        <taxon>Eukaryota</taxon>
        <taxon>Fungi</taxon>
        <taxon>Dikarya</taxon>
        <taxon>Basidiomycota</taxon>
        <taxon>Pucciniomycotina</taxon>
        <taxon>Pucciniomycetes</taxon>
        <taxon>Pucciniales</taxon>
        <taxon>Pucciniaceae</taxon>
        <taxon>Puccinia</taxon>
    </lineage>
</organism>
<protein>
    <submittedName>
        <fullName evidence="1">Uncharacterized protein</fullName>
    </submittedName>
</protein>
<name>E3JRR7_PUCGT</name>